<reference evidence="2" key="1">
    <citation type="journal article" date="2021" name="Front. Microbiol.">
        <title>Comprehensive Comparative Genomics and Phenotyping of Methylobacterium Species.</title>
        <authorList>
            <person name="Alessa O."/>
            <person name="Ogura Y."/>
            <person name="Fujitani Y."/>
            <person name="Takami H."/>
            <person name="Hayashi T."/>
            <person name="Sahin N."/>
            <person name="Tani A."/>
        </authorList>
    </citation>
    <scope>NUCLEOTIDE SEQUENCE</scope>
    <source>
        <strain evidence="2">NBRC 15689</strain>
    </source>
</reference>
<gene>
    <name evidence="2" type="ORF">LKMONMHP_2459</name>
</gene>
<name>A0ABQ4T9C3_METOR</name>
<proteinExistence type="predicted"/>
<comment type="caution">
    <text evidence="2">The sequence shown here is derived from an EMBL/GenBank/DDBJ whole genome shotgun (WGS) entry which is preliminary data.</text>
</comment>
<keyword evidence="3" id="KW-1185">Reference proteome</keyword>
<dbReference type="SUPFAM" id="SSF53098">
    <property type="entry name" value="Ribonuclease H-like"/>
    <property type="match status" value="1"/>
</dbReference>
<feature type="domain" description="Integrase catalytic" evidence="1">
    <location>
        <begin position="2"/>
        <end position="51"/>
    </location>
</feature>
<dbReference type="InterPro" id="IPR001584">
    <property type="entry name" value="Integrase_cat-core"/>
</dbReference>
<dbReference type="Proteomes" id="UP001055156">
    <property type="component" value="Unassembled WGS sequence"/>
</dbReference>
<reference evidence="2" key="2">
    <citation type="submission" date="2021-08" db="EMBL/GenBank/DDBJ databases">
        <authorList>
            <person name="Tani A."/>
            <person name="Ola A."/>
            <person name="Ogura Y."/>
            <person name="Katsura K."/>
            <person name="Hayashi T."/>
        </authorList>
    </citation>
    <scope>NUCLEOTIDE SEQUENCE</scope>
    <source>
        <strain evidence="2">NBRC 15689</strain>
    </source>
</reference>
<organism evidence="2 3">
    <name type="scientific">Methylobacterium organophilum</name>
    <dbReference type="NCBI Taxonomy" id="410"/>
    <lineage>
        <taxon>Bacteria</taxon>
        <taxon>Pseudomonadati</taxon>
        <taxon>Pseudomonadota</taxon>
        <taxon>Alphaproteobacteria</taxon>
        <taxon>Hyphomicrobiales</taxon>
        <taxon>Methylobacteriaceae</taxon>
        <taxon>Methylobacterium</taxon>
    </lineage>
</organism>
<dbReference type="EMBL" id="BPQV01000006">
    <property type="protein sequence ID" value="GJE27599.1"/>
    <property type="molecule type" value="Genomic_DNA"/>
</dbReference>
<sequence length="64" mass="7335">MAESFFSTLECKLLARRRFHSRPEARSALFSYLQGFYNESRPHTVLGWLTPQEFALAAAQQAAE</sequence>
<dbReference type="InterPro" id="IPR012337">
    <property type="entry name" value="RNaseH-like_sf"/>
</dbReference>
<evidence type="ECO:0000259" key="1">
    <source>
        <dbReference type="Pfam" id="PF13683"/>
    </source>
</evidence>
<accession>A0ABQ4T9C3</accession>
<evidence type="ECO:0000313" key="3">
    <source>
        <dbReference type="Proteomes" id="UP001055156"/>
    </source>
</evidence>
<evidence type="ECO:0000313" key="2">
    <source>
        <dbReference type="EMBL" id="GJE27599.1"/>
    </source>
</evidence>
<dbReference type="Pfam" id="PF13683">
    <property type="entry name" value="rve_3"/>
    <property type="match status" value="1"/>
</dbReference>
<protein>
    <recommendedName>
        <fullName evidence="1">Integrase catalytic domain-containing protein</fullName>
    </recommendedName>
</protein>